<feature type="region of interest" description="Disordered" evidence="1">
    <location>
        <begin position="63"/>
        <end position="93"/>
    </location>
</feature>
<proteinExistence type="predicted"/>
<gene>
    <name evidence="3" type="ORF">NBR_LOCUS13461</name>
</gene>
<dbReference type="AlphaFoldDB" id="A0A0N4YAN1"/>
<sequence>MFSASFILSAIITLLRYYAARDASASNRRSYLPGPGRYNYNYNHRPDFSPNWYYDDRPLDFSPNRYDDDDDSPDFSRNMYDDDDDSPDFSRNMDDDYNDFHYNHYNRRRRAAKQFSASKFKRMLASA</sequence>
<dbReference type="Proteomes" id="UP000271162">
    <property type="component" value="Unassembled WGS sequence"/>
</dbReference>
<feature type="chain" id="PRO_5043125385" evidence="2">
    <location>
        <begin position="21"/>
        <end position="127"/>
    </location>
</feature>
<evidence type="ECO:0000256" key="1">
    <source>
        <dbReference type="SAM" id="MobiDB-lite"/>
    </source>
</evidence>
<reference evidence="3 4" key="2">
    <citation type="submission" date="2018-11" db="EMBL/GenBank/DDBJ databases">
        <authorList>
            <consortium name="Pathogen Informatics"/>
        </authorList>
    </citation>
    <scope>NUCLEOTIDE SEQUENCE [LARGE SCALE GENOMIC DNA]</scope>
</reference>
<evidence type="ECO:0000313" key="3">
    <source>
        <dbReference type="EMBL" id="VDL77050.1"/>
    </source>
</evidence>
<organism evidence="5">
    <name type="scientific">Nippostrongylus brasiliensis</name>
    <name type="common">Rat hookworm</name>
    <dbReference type="NCBI Taxonomy" id="27835"/>
    <lineage>
        <taxon>Eukaryota</taxon>
        <taxon>Metazoa</taxon>
        <taxon>Ecdysozoa</taxon>
        <taxon>Nematoda</taxon>
        <taxon>Chromadorea</taxon>
        <taxon>Rhabditida</taxon>
        <taxon>Rhabditina</taxon>
        <taxon>Rhabditomorpha</taxon>
        <taxon>Strongyloidea</taxon>
        <taxon>Heligmosomidae</taxon>
        <taxon>Nippostrongylus</taxon>
    </lineage>
</organism>
<reference evidence="5" key="1">
    <citation type="submission" date="2017-02" db="UniProtKB">
        <authorList>
            <consortium name="WormBaseParasite"/>
        </authorList>
    </citation>
    <scope>IDENTIFICATION</scope>
</reference>
<protein>
    <submittedName>
        <fullName evidence="5">Secreted protein</fullName>
    </submittedName>
</protein>
<evidence type="ECO:0000256" key="2">
    <source>
        <dbReference type="SAM" id="SignalP"/>
    </source>
</evidence>
<evidence type="ECO:0000313" key="5">
    <source>
        <dbReference type="WBParaSite" id="NBR_0001346001-mRNA-1"/>
    </source>
</evidence>
<keyword evidence="2" id="KW-0732">Signal</keyword>
<dbReference type="WBParaSite" id="NBR_0001346001-mRNA-1">
    <property type="protein sequence ID" value="NBR_0001346001-mRNA-1"/>
    <property type="gene ID" value="NBR_0001346001"/>
</dbReference>
<keyword evidence="4" id="KW-1185">Reference proteome</keyword>
<dbReference type="EMBL" id="UYSL01021049">
    <property type="protein sequence ID" value="VDL77050.1"/>
    <property type="molecule type" value="Genomic_DNA"/>
</dbReference>
<evidence type="ECO:0000313" key="4">
    <source>
        <dbReference type="Proteomes" id="UP000271162"/>
    </source>
</evidence>
<feature type="signal peptide" evidence="2">
    <location>
        <begin position="1"/>
        <end position="20"/>
    </location>
</feature>
<name>A0A0N4YAN1_NIPBR</name>
<accession>A0A0N4YAN1</accession>